<protein>
    <submittedName>
        <fullName evidence="2">Uncharacterized protein</fullName>
    </submittedName>
</protein>
<gene>
    <name evidence="2" type="ORF">PBIL07802_LOCUS5475</name>
</gene>
<dbReference type="EMBL" id="HBIB01008796">
    <property type="protein sequence ID" value="CAE0243309.1"/>
    <property type="molecule type" value="Transcribed_RNA"/>
</dbReference>
<proteinExistence type="predicted"/>
<organism evidence="2">
    <name type="scientific">Palpitomonas bilix</name>
    <dbReference type="NCBI Taxonomy" id="652834"/>
    <lineage>
        <taxon>Eukaryota</taxon>
        <taxon>Eukaryota incertae sedis</taxon>
    </lineage>
</organism>
<reference evidence="2" key="1">
    <citation type="submission" date="2021-01" db="EMBL/GenBank/DDBJ databases">
        <authorList>
            <person name="Corre E."/>
            <person name="Pelletier E."/>
            <person name="Niang G."/>
            <person name="Scheremetjew M."/>
            <person name="Finn R."/>
            <person name="Kale V."/>
            <person name="Holt S."/>
            <person name="Cochrane G."/>
            <person name="Meng A."/>
            <person name="Brown T."/>
            <person name="Cohen L."/>
        </authorList>
    </citation>
    <scope>NUCLEOTIDE SEQUENCE</scope>
    <source>
        <strain evidence="2">NIES-2562</strain>
    </source>
</reference>
<feature type="compositionally biased region" description="Acidic residues" evidence="1">
    <location>
        <begin position="478"/>
        <end position="487"/>
    </location>
</feature>
<feature type="compositionally biased region" description="Acidic residues" evidence="1">
    <location>
        <begin position="434"/>
        <end position="456"/>
    </location>
</feature>
<evidence type="ECO:0000313" key="2">
    <source>
        <dbReference type="EMBL" id="CAE0243309.1"/>
    </source>
</evidence>
<name>A0A7S3G2Z9_9EUKA</name>
<feature type="region of interest" description="Disordered" evidence="1">
    <location>
        <begin position="426"/>
        <end position="487"/>
    </location>
</feature>
<accession>A0A7S3G2Z9</accession>
<evidence type="ECO:0000256" key="1">
    <source>
        <dbReference type="SAM" id="MobiDB-lite"/>
    </source>
</evidence>
<dbReference type="AlphaFoldDB" id="A0A7S3G2Z9"/>
<sequence>MESESSAPVEAGRSWLQFAGQTFQFAYEKARSFAPQYVADKMDFAKAKAEEFAAKAMDADKRKELIASLPEGTIRQHAEKVVSQAEMALAKVEASRDLATSKYEEAKASIEARRDAALRAAQDVIEGLKHEVHSRVDPYAQQVRDFSAMQIEELKAQSARRVDEVVEKIFNYAEQELDIWLPGDGEEGLKADELKNLKNNTVSSLEVTEAEAGEEGQAKSDFRELREKYVDRSRSLAKNVSRRFAKKALSKLTDLKLLSEEDRSKLETIDLIEYAKTHLTDTCNELKTKAAHLIETSTVYKEKGVKAFEDACQAASDTLAAAKNVNLKKLPDTIHRAVEEVVGKLMPEKDQIAQKFEDFLSHYSFLRAAESQIRSYSQFVAKNLVRSTVLTALLNFMPTPPLPFQMLWDNPSQTRTRFLLWSSSTDKGEPKFEEVDESDEIDAIDADESEEEEEETPSTYVGAAMKGGATVTGAPSTTEDEEVEVAE</sequence>